<comment type="caution">
    <text evidence="1">The sequence shown here is derived from an EMBL/GenBank/DDBJ whole genome shotgun (WGS) entry which is preliminary data.</text>
</comment>
<sequence length="191" mass="22076">MWMKNCYIKAEQAASNDSDELCTMSSFPSGFNETNVMFLEYQPSTTLTPRRRAQPRLLKLERYVAANGRIPISIAPGAENPILPHVVRFNQVIDVCVQKTFPVCCLKHFKKYSYLDEARANTPDILVGRNEDFHYLCDHYMSCAFQEQSQTNKATREKQPYNHSSGSKLFLQRQHELIKQRGEPVDRVELL</sequence>
<protein>
    <submittedName>
        <fullName evidence="1">CACTA en-spm transposon protein</fullName>
    </submittedName>
</protein>
<dbReference type="Pfam" id="PF03004">
    <property type="entry name" value="Transposase_24"/>
    <property type="match status" value="1"/>
</dbReference>
<evidence type="ECO:0000313" key="1">
    <source>
        <dbReference type="EMBL" id="TYK08802.1"/>
    </source>
</evidence>
<dbReference type="EMBL" id="SSTD01012249">
    <property type="protein sequence ID" value="TYK08802.1"/>
    <property type="molecule type" value="Genomic_DNA"/>
</dbReference>
<gene>
    <name evidence="1" type="ORF">E5676_scaffold796G00050</name>
</gene>
<dbReference type="InterPro" id="IPR004252">
    <property type="entry name" value="Probable_transposase_24"/>
</dbReference>
<name>A0A5D3CBX6_CUCMM</name>
<dbReference type="Proteomes" id="UP000321947">
    <property type="component" value="Unassembled WGS sequence"/>
</dbReference>
<organism evidence="1 2">
    <name type="scientific">Cucumis melo var. makuwa</name>
    <name type="common">Oriental melon</name>
    <dbReference type="NCBI Taxonomy" id="1194695"/>
    <lineage>
        <taxon>Eukaryota</taxon>
        <taxon>Viridiplantae</taxon>
        <taxon>Streptophyta</taxon>
        <taxon>Embryophyta</taxon>
        <taxon>Tracheophyta</taxon>
        <taxon>Spermatophyta</taxon>
        <taxon>Magnoliopsida</taxon>
        <taxon>eudicotyledons</taxon>
        <taxon>Gunneridae</taxon>
        <taxon>Pentapetalae</taxon>
        <taxon>rosids</taxon>
        <taxon>fabids</taxon>
        <taxon>Cucurbitales</taxon>
        <taxon>Cucurbitaceae</taxon>
        <taxon>Benincaseae</taxon>
        <taxon>Cucumis</taxon>
    </lineage>
</organism>
<accession>A0A5D3CBX6</accession>
<reference evidence="1 2" key="1">
    <citation type="submission" date="2019-08" db="EMBL/GenBank/DDBJ databases">
        <title>Draft genome sequences of two oriental melons (Cucumis melo L. var makuwa).</title>
        <authorList>
            <person name="Kwon S.-Y."/>
        </authorList>
    </citation>
    <scope>NUCLEOTIDE SEQUENCE [LARGE SCALE GENOMIC DNA]</scope>
    <source>
        <strain evidence="2">cv. Chang Bougi</strain>
        <tissue evidence="1">Leaf</tissue>
    </source>
</reference>
<proteinExistence type="predicted"/>
<evidence type="ECO:0000313" key="2">
    <source>
        <dbReference type="Proteomes" id="UP000321947"/>
    </source>
</evidence>
<dbReference type="AlphaFoldDB" id="A0A5D3CBX6"/>